<feature type="region of interest" description="Disordered" evidence="1">
    <location>
        <begin position="1"/>
        <end position="44"/>
    </location>
</feature>
<name>A0AAV5JPH1_9ROSI</name>
<comment type="caution">
    <text evidence="2">The sequence shown here is derived from an EMBL/GenBank/DDBJ whole genome shotgun (WGS) entry which is preliminary data.</text>
</comment>
<dbReference type="Proteomes" id="UP001054252">
    <property type="component" value="Unassembled WGS sequence"/>
</dbReference>
<dbReference type="EMBL" id="BPVZ01000038">
    <property type="protein sequence ID" value="GKV13177.1"/>
    <property type="molecule type" value="Genomic_DNA"/>
</dbReference>
<dbReference type="AlphaFoldDB" id="A0AAV5JPH1"/>
<evidence type="ECO:0000313" key="3">
    <source>
        <dbReference type="Proteomes" id="UP001054252"/>
    </source>
</evidence>
<reference evidence="2 3" key="1">
    <citation type="journal article" date="2021" name="Commun. Biol.">
        <title>The genome of Shorea leprosula (Dipterocarpaceae) highlights the ecological relevance of drought in aseasonal tropical rainforests.</title>
        <authorList>
            <person name="Ng K.K.S."/>
            <person name="Kobayashi M.J."/>
            <person name="Fawcett J.A."/>
            <person name="Hatakeyama M."/>
            <person name="Paape T."/>
            <person name="Ng C.H."/>
            <person name="Ang C.C."/>
            <person name="Tnah L.H."/>
            <person name="Lee C.T."/>
            <person name="Nishiyama T."/>
            <person name="Sese J."/>
            <person name="O'Brien M.J."/>
            <person name="Copetti D."/>
            <person name="Mohd Noor M.I."/>
            <person name="Ong R.C."/>
            <person name="Putra M."/>
            <person name="Sireger I.Z."/>
            <person name="Indrioko S."/>
            <person name="Kosugi Y."/>
            <person name="Izuno A."/>
            <person name="Isagi Y."/>
            <person name="Lee S.L."/>
            <person name="Shimizu K.K."/>
        </authorList>
    </citation>
    <scope>NUCLEOTIDE SEQUENCE [LARGE SCALE GENOMIC DNA]</scope>
    <source>
        <strain evidence="2">214</strain>
    </source>
</reference>
<evidence type="ECO:0000313" key="2">
    <source>
        <dbReference type="EMBL" id="GKV13177.1"/>
    </source>
</evidence>
<keyword evidence="3" id="KW-1185">Reference proteome</keyword>
<proteinExistence type="predicted"/>
<sequence>MEPNPGFRRTQAWVQRNPGVGSKNPTHLGSLNPGKARQGRGRKKKGHCWVQFNPGAEFVWCWVCLLEEEDDGKFVMIAKALLKKALQAKVRLPVDRDIPVMGFIIKETTAV</sequence>
<accession>A0AAV5JPH1</accession>
<protein>
    <submittedName>
        <fullName evidence="2">Uncharacterized protein</fullName>
    </submittedName>
</protein>
<evidence type="ECO:0000256" key="1">
    <source>
        <dbReference type="SAM" id="MobiDB-lite"/>
    </source>
</evidence>
<organism evidence="2 3">
    <name type="scientific">Rubroshorea leprosula</name>
    <dbReference type="NCBI Taxonomy" id="152421"/>
    <lineage>
        <taxon>Eukaryota</taxon>
        <taxon>Viridiplantae</taxon>
        <taxon>Streptophyta</taxon>
        <taxon>Embryophyta</taxon>
        <taxon>Tracheophyta</taxon>
        <taxon>Spermatophyta</taxon>
        <taxon>Magnoliopsida</taxon>
        <taxon>eudicotyledons</taxon>
        <taxon>Gunneridae</taxon>
        <taxon>Pentapetalae</taxon>
        <taxon>rosids</taxon>
        <taxon>malvids</taxon>
        <taxon>Malvales</taxon>
        <taxon>Dipterocarpaceae</taxon>
        <taxon>Rubroshorea</taxon>
    </lineage>
</organism>
<gene>
    <name evidence="2" type="ORF">SLEP1_g24232</name>
</gene>